<dbReference type="FunFam" id="1.10.10.10:FF:000322">
    <property type="entry name" value="Probable disease resistance protein At1g63360"/>
    <property type="match status" value="1"/>
</dbReference>
<evidence type="ECO:0000313" key="8">
    <source>
        <dbReference type="EMBL" id="PRQ35376.1"/>
    </source>
</evidence>
<evidence type="ECO:0000256" key="2">
    <source>
        <dbReference type="ARBA" id="ARBA00022614"/>
    </source>
</evidence>
<comment type="similarity">
    <text evidence="1">Belongs to the disease resistance NB-LRR family.</text>
</comment>
<keyword evidence="3" id="KW-0677">Repeat</keyword>
<evidence type="ECO:0000256" key="5">
    <source>
        <dbReference type="ARBA" id="ARBA00022821"/>
    </source>
</evidence>
<accession>A0A2P6QMI1</accession>
<feature type="domain" description="NB-ARC" evidence="7">
    <location>
        <begin position="12"/>
        <end position="179"/>
    </location>
</feature>
<dbReference type="FunFam" id="3.40.50.300:FF:001091">
    <property type="entry name" value="Probable disease resistance protein At1g61300"/>
    <property type="match status" value="1"/>
</dbReference>
<dbReference type="InterPro" id="IPR001611">
    <property type="entry name" value="Leu-rich_rpt"/>
</dbReference>
<dbReference type="Proteomes" id="UP000238479">
    <property type="component" value="Chromosome 5"/>
</dbReference>
<keyword evidence="9" id="KW-1185">Reference proteome</keyword>
<dbReference type="PRINTS" id="PR00364">
    <property type="entry name" value="DISEASERSIST"/>
</dbReference>
<sequence length="481" mass="54640">MGEFEEFQATRQAMNEVMKALKDDEVDAVGVFGMGGVGKTTMVNHVVNHVGAQARKNWIFHHVIMAVVSQNPNFEKLQDALAEQLGFKLWEQTEIGRIASLNKEIMRREKLLIILDDVWGRIELSKIGIPSYKELQKCKSKVLLTTRIKNVCHVKRCQRKITLGVLSEQDSWTLFLRNAGIMSFESTTFENVARRVAGECKGLPIALIAVARALGDKDLAEWEKAAQRLEKSQYANPNHEEDAFKCIRLSYDYLKHEDHKSCFLLCCLYPEDHDIRLENLFKYAIGTGLFRRDAETIEEARGIADSVVKYLKDSSLLLDSEKKGYVKMHDVIRDAALNIAKSEDGHGFLVKAGCGMEDWLPRGLHEGCTAISLMRNKIRKLPEEELVCPNLQILLLKRNAGLNEIPEKFIQSLKELRVLDLSNTSISLLPQSFSLLINLQALYLDFCEKLIDISIVGKLKKLEILSIREYPLKESSREIGH</sequence>
<keyword evidence="2" id="KW-0433">Leucine-rich repeat</keyword>
<dbReference type="GO" id="GO:0043531">
    <property type="term" value="F:ADP binding"/>
    <property type="evidence" value="ECO:0007669"/>
    <property type="project" value="InterPro"/>
</dbReference>
<protein>
    <submittedName>
        <fullName evidence="8">Putative P-loop containing nucleoside triphosphate hydrolase, leucine-rich repeat domain, L</fullName>
    </submittedName>
</protein>
<keyword evidence="6" id="KW-0067">ATP-binding</keyword>
<gene>
    <name evidence="8" type="ORF">RchiOBHm_Chr5g0079341</name>
</gene>
<dbReference type="OrthoDB" id="1162094at2759"/>
<keyword evidence="4" id="KW-0547">Nucleotide-binding</keyword>
<dbReference type="InterPro" id="IPR002182">
    <property type="entry name" value="NB-ARC"/>
</dbReference>
<evidence type="ECO:0000256" key="3">
    <source>
        <dbReference type="ARBA" id="ARBA00022737"/>
    </source>
</evidence>
<evidence type="ECO:0000256" key="1">
    <source>
        <dbReference type="ARBA" id="ARBA00008894"/>
    </source>
</evidence>
<dbReference type="InterPro" id="IPR032675">
    <property type="entry name" value="LRR_dom_sf"/>
</dbReference>
<dbReference type="PANTHER" id="PTHR33463:SF203">
    <property type="entry name" value="AAA+ ATPASE DOMAIN-CONTAINING PROTEIN"/>
    <property type="match status" value="1"/>
</dbReference>
<dbReference type="InterPro" id="IPR027417">
    <property type="entry name" value="P-loop_NTPase"/>
</dbReference>
<dbReference type="Pfam" id="PF00931">
    <property type="entry name" value="NB-ARC"/>
    <property type="match status" value="1"/>
</dbReference>
<dbReference type="OMA" id="MENWNNT"/>
<evidence type="ECO:0000313" key="9">
    <source>
        <dbReference type="Proteomes" id="UP000238479"/>
    </source>
</evidence>
<dbReference type="SUPFAM" id="SSF52058">
    <property type="entry name" value="L domain-like"/>
    <property type="match status" value="1"/>
</dbReference>
<dbReference type="GO" id="GO:0005524">
    <property type="term" value="F:ATP binding"/>
    <property type="evidence" value="ECO:0007669"/>
    <property type="project" value="UniProtKB-KW"/>
</dbReference>
<dbReference type="GO" id="GO:0006952">
    <property type="term" value="P:defense response"/>
    <property type="evidence" value="ECO:0007669"/>
    <property type="project" value="UniProtKB-KW"/>
</dbReference>
<comment type="caution">
    <text evidence="8">The sequence shown here is derived from an EMBL/GenBank/DDBJ whole genome shotgun (WGS) entry which is preliminary data.</text>
</comment>
<evidence type="ECO:0000259" key="7">
    <source>
        <dbReference type="Pfam" id="PF00931"/>
    </source>
</evidence>
<dbReference type="Gene3D" id="1.10.10.10">
    <property type="entry name" value="Winged helix-like DNA-binding domain superfamily/Winged helix DNA-binding domain"/>
    <property type="match status" value="1"/>
</dbReference>
<reference evidence="8 9" key="1">
    <citation type="journal article" date="2018" name="Nat. Genet.">
        <title>The Rosa genome provides new insights in the design of modern roses.</title>
        <authorList>
            <person name="Bendahmane M."/>
        </authorList>
    </citation>
    <scope>NUCLEOTIDE SEQUENCE [LARGE SCALE GENOMIC DNA]</scope>
    <source>
        <strain evidence="9">cv. Old Blush</strain>
    </source>
</reference>
<dbReference type="Gene3D" id="3.80.10.10">
    <property type="entry name" value="Ribonuclease Inhibitor"/>
    <property type="match status" value="1"/>
</dbReference>
<name>A0A2P6QMI1_ROSCH</name>
<dbReference type="AlphaFoldDB" id="A0A2P6QMI1"/>
<dbReference type="EMBL" id="PDCK01000043">
    <property type="protein sequence ID" value="PRQ35376.1"/>
    <property type="molecule type" value="Genomic_DNA"/>
</dbReference>
<dbReference type="Gramene" id="PRQ35376">
    <property type="protein sequence ID" value="PRQ35376"/>
    <property type="gene ID" value="RchiOBHm_Chr5g0079341"/>
</dbReference>
<dbReference type="InterPro" id="IPR042197">
    <property type="entry name" value="Apaf_helical"/>
</dbReference>
<dbReference type="SUPFAM" id="SSF52540">
    <property type="entry name" value="P-loop containing nucleoside triphosphate hydrolases"/>
    <property type="match status" value="1"/>
</dbReference>
<organism evidence="8 9">
    <name type="scientific">Rosa chinensis</name>
    <name type="common">China rose</name>
    <dbReference type="NCBI Taxonomy" id="74649"/>
    <lineage>
        <taxon>Eukaryota</taxon>
        <taxon>Viridiplantae</taxon>
        <taxon>Streptophyta</taxon>
        <taxon>Embryophyta</taxon>
        <taxon>Tracheophyta</taxon>
        <taxon>Spermatophyta</taxon>
        <taxon>Magnoliopsida</taxon>
        <taxon>eudicotyledons</taxon>
        <taxon>Gunneridae</taxon>
        <taxon>Pentapetalae</taxon>
        <taxon>rosids</taxon>
        <taxon>fabids</taxon>
        <taxon>Rosales</taxon>
        <taxon>Rosaceae</taxon>
        <taxon>Rosoideae</taxon>
        <taxon>Rosoideae incertae sedis</taxon>
        <taxon>Rosa</taxon>
    </lineage>
</organism>
<dbReference type="PANTHER" id="PTHR33463">
    <property type="entry name" value="NB-ARC DOMAIN-CONTAINING PROTEIN-RELATED"/>
    <property type="match status" value="1"/>
</dbReference>
<evidence type="ECO:0000256" key="6">
    <source>
        <dbReference type="ARBA" id="ARBA00022840"/>
    </source>
</evidence>
<dbReference type="GO" id="GO:0016787">
    <property type="term" value="F:hydrolase activity"/>
    <property type="evidence" value="ECO:0007669"/>
    <property type="project" value="UniProtKB-KW"/>
</dbReference>
<dbReference type="InterPro" id="IPR050905">
    <property type="entry name" value="Plant_NBS-LRR"/>
</dbReference>
<dbReference type="Gene3D" id="1.10.8.430">
    <property type="entry name" value="Helical domain of apoptotic protease-activating factors"/>
    <property type="match status" value="1"/>
</dbReference>
<keyword evidence="5" id="KW-0611">Plant defense</keyword>
<evidence type="ECO:0000256" key="4">
    <source>
        <dbReference type="ARBA" id="ARBA00022741"/>
    </source>
</evidence>
<dbReference type="InterPro" id="IPR036388">
    <property type="entry name" value="WH-like_DNA-bd_sf"/>
</dbReference>
<dbReference type="Gene3D" id="3.40.50.300">
    <property type="entry name" value="P-loop containing nucleotide triphosphate hydrolases"/>
    <property type="match status" value="1"/>
</dbReference>
<keyword evidence="8" id="KW-0378">Hydrolase</keyword>
<proteinExistence type="inferred from homology"/>
<dbReference type="Pfam" id="PF13855">
    <property type="entry name" value="LRR_8"/>
    <property type="match status" value="1"/>
</dbReference>